<organism evidence="6 7">
    <name type="scientific">Streptococcus merionis</name>
    <dbReference type="NCBI Taxonomy" id="400065"/>
    <lineage>
        <taxon>Bacteria</taxon>
        <taxon>Bacillati</taxon>
        <taxon>Bacillota</taxon>
        <taxon>Bacilli</taxon>
        <taxon>Lactobacillales</taxon>
        <taxon>Streptococcaceae</taxon>
        <taxon>Streptococcus</taxon>
    </lineage>
</organism>
<proteinExistence type="inferred from homology"/>
<feature type="binding site" evidence="4">
    <location>
        <position position="48"/>
    </location>
    <ligand>
        <name>substrate</name>
    </ligand>
</feature>
<evidence type="ECO:0000313" key="7">
    <source>
        <dbReference type="Proteomes" id="UP000215185"/>
    </source>
</evidence>
<dbReference type="Gene3D" id="3.40.50.10420">
    <property type="entry name" value="NagB/RpiA/CoA transferase-like"/>
    <property type="match status" value="1"/>
</dbReference>
<dbReference type="GO" id="GO:0005524">
    <property type="term" value="F:ATP binding"/>
    <property type="evidence" value="ECO:0007669"/>
    <property type="project" value="UniProtKB-KW"/>
</dbReference>
<dbReference type="GO" id="GO:0030272">
    <property type="term" value="F:5-formyltetrahydrofolate cyclo-ligase activity"/>
    <property type="evidence" value="ECO:0007669"/>
    <property type="project" value="UniProtKB-EC"/>
</dbReference>
<dbReference type="PANTHER" id="PTHR23407:SF1">
    <property type="entry name" value="5-FORMYLTETRAHYDROFOLATE CYCLO-LIGASE"/>
    <property type="match status" value="1"/>
</dbReference>
<dbReference type="InterPro" id="IPR024185">
    <property type="entry name" value="FTHF_cligase-like_sf"/>
</dbReference>
<dbReference type="PIRSF" id="PIRSF006806">
    <property type="entry name" value="FTHF_cligase"/>
    <property type="match status" value="1"/>
</dbReference>
<evidence type="ECO:0000256" key="1">
    <source>
        <dbReference type="ARBA" id="ARBA00010638"/>
    </source>
</evidence>
<keyword evidence="5" id="KW-0460">Magnesium</keyword>
<keyword evidence="7" id="KW-1185">Reference proteome</keyword>
<keyword evidence="3 4" id="KW-0067">ATP-binding</keyword>
<feature type="binding site" evidence="4">
    <location>
        <position position="53"/>
    </location>
    <ligand>
        <name>substrate</name>
    </ligand>
</feature>
<comment type="similarity">
    <text evidence="1 5">Belongs to the 5-formyltetrahydrofolate cyclo-ligase family.</text>
</comment>
<keyword evidence="6" id="KW-0436">Ligase</keyword>
<dbReference type="InterPro" id="IPR037171">
    <property type="entry name" value="NagB/RpiA_transferase-like"/>
</dbReference>
<dbReference type="OrthoDB" id="9801938at2"/>
<evidence type="ECO:0000256" key="2">
    <source>
        <dbReference type="ARBA" id="ARBA00022741"/>
    </source>
</evidence>
<name>A0A239T1W8_9STRE</name>
<dbReference type="STRING" id="1123308.GCA_000380085_01595"/>
<dbReference type="RefSeq" id="WP_018374127.1">
    <property type="nucleotide sequence ID" value="NZ_LT906439.1"/>
</dbReference>
<comment type="catalytic activity">
    <reaction evidence="5">
        <text>(6S)-5-formyl-5,6,7,8-tetrahydrofolate + ATP = (6R)-5,10-methenyltetrahydrofolate + ADP + phosphate</text>
        <dbReference type="Rhea" id="RHEA:10488"/>
        <dbReference type="ChEBI" id="CHEBI:30616"/>
        <dbReference type="ChEBI" id="CHEBI:43474"/>
        <dbReference type="ChEBI" id="CHEBI:57455"/>
        <dbReference type="ChEBI" id="CHEBI:57457"/>
        <dbReference type="ChEBI" id="CHEBI:456216"/>
        <dbReference type="EC" id="6.3.3.2"/>
    </reaction>
</comment>
<dbReference type="EC" id="6.3.3.2" evidence="5"/>
<dbReference type="GO" id="GO:0009396">
    <property type="term" value="P:folic acid-containing compound biosynthetic process"/>
    <property type="evidence" value="ECO:0007669"/>
    <property type="project" value="TreeGrafter"/>
</dbReference>
<dbReference type="AlphaFoldDB" id="A0A239T1W8"/>
<dbReference type="KEGG" id="smen:SAMEA4412692_2151"/>
<dbReference type="PANTHER" id="PTHR23407">
    <property type="entry name" value="ATPASE INHIBITOR/5-FORMYLTETRAHYDROFOLATE CYCLO-LIGASE"/>
    <property type="match status" value="1"/>
</dbReference>
<dbReference type="GO" id="GO:0046872">
    <property type="term" value="F:metal ion binding"/>
    <property type="evidence" value="ECO:0007669"/>
    <property type="project" value="UniProtKB-KW"/>
</dbReference>
<evidence type="ECO:0000256" key="4">
    <source>
        <dbReference type="PIRSR" id="PIRSR006806-1"/>
    </source>
</evidence>
<keyword evidence="5" id="KW-0479">Metal-binding</keyword>
<feature type="binding site" evidence="4">
    <location>
        <begin position="128"/>
        <end position="136"/>
    </location>
    <ligand>
        <name>ATP</name>
        <dbReference type="ChEBI" id="CHEBI:30616"/>
    </ligand>
</feature>
<dbReference type="GO" id="GO:0035999">
    <property type="term" value="P:tetrahydrofolate interconversion"/>
    <property type="evidence" value="ECO:0007669"/>
    <property type="project" value="TreeGrafter"/>
</dbReference>
<evidence type="ECO:0000256" key="3">
    <source>
        <dbReference type="ARBA" id="ARBA00022840"/>
    </source>
</evidence>
<reference evidence="6 7" key="1">
    <citation type="submission" date="2017-06" db="EMBL/GenBank/DDBJ databases">
        <authorList>
            <consortium name="Pathogen Informatics"/>
        </authorList>
    </citation>
    <scope>NUCLEOTIDE SEQUENCE [LARGE SCALE GENOMIC DNA]</scope>
    <source>
        <strain evidence="6 7">NCTC13788</strain>
    </source>
</reference>
<dbReference type="Proteomes" id="UP000215185">
    <property type="component" value="Chromosome 1"/>
</dbReference>
<dbReference type="EMBL" id="LT906439">
    <property type="protein sequence ID" value="SNU91098.1"/>
    <property type="molecule type" value="Genomic_DNA"/>
</dbReference>
<evidence type="ECO:0000256" key="5">
    <source>
        <dbReference type="RuleBase" id="RU361279"/>
    </source>
</evidence>
<feature type="binding site" evidence="4">
    <location>
        <begin position="2"/>
        <end position="6"/>
    </location>
    <ligand>
        <name>ATP</name>
        <dbReference type="ChEBI" id="CHEBI:30616"/>
    </ligand>
</feature>
<dbReference type="Pfam" id="PF01812">
    <property type="entry name" value="5-FTHF_cyc-lig"/>
    <property type="match status" value="1"/>
</dbReference>
<comment type="cofactor">
    <cofactor evidence="5">
        <name>Mg(2+)</name>
        <dbReference type="ChEBI" id="CHEBI:18420"/>
    </cofactor>
</comment>
<evidence type="ECO:0000313" key="6">
    <source>
        <dbReference type="EMBL" id="SNU91098.1"/>
    </source>
</evidence>
<accession>A0A239T1W8</accession>
<dbReference type="SUPFAM" id="SSF100950">
    <property type="entry name" value="NagB/RpiA/CoA transferase-like"/>
    <property type="match status" value="1"/>
</dbReference>
<dbReference type="NCBIfam" id="TIGR02727">
    <property type="entry name" value="MTHFS_bact"/>
    <property type="match status" value="1"/>
</dbReference>
<dbReference type="InterPro" id="IPR002698">
    <property type="entry name" value="FTHF_cligase"/>
</dbReference>
<dbReference type="eggNOG" id="COG0212">
    <property type="taxonomic scope" value="Bacteria"/>
</dbReference>
<gene>
    <name evidence="6" type="primary">yqgN</name>
    <name evidence="6" type="ORF">SAMEA4412692_02151</name>
</gene>
<protein>
    <recommendedName>
        <fullName evidence="5">5-formyltetrahydrofolate cyclo-ligase</fullName>
        <ecNumber evidence="5">6.3.3.2</ecNumber>
    </recommendedName>
</protein>
<sequence length="177" mass="20186">MKKILRQQTLHQLKALSPAEKQLKDHRLTSAFLASKVYQQSQILALFLAMPFEFDTSVIIQQAQADGKQVLVPKTYGQGRMDFVTYDPDALQVSSFGVREPISDLTVDKEVIDLMLVPGLIWNKEGYRIGYGGGYYDRYLLDFKGRTISLCYAFQQQAFEAEPHDIPVQEVIYESNI</sequence>
<keyword evidence="2 4" id="KW-0547">Nucleotide-binding</keyword>